<dbReference type="RefSeq" id="WP_255188273.1">
    <property type="nucleotide sequence ID" value="NZ_CP113517.1"/>
</dbReference>
<protein>
    <submittedName>
        <fullName evidence="2">PilW family protein</fullName>
    </submittedName>
</protein>
<name>A0ABY7GDD5_9GAMM</name>
<dbReference type="EMBL" id="CP113517">
    <property type="protein sequence ID" value="WAR46226.1"/>
    <property type="molecule type" value="Genomic_DNA"/>
</dbReference>
<gene>
    <name evidence="3" type="ORF">NM686_006825</name>
    <name evidence="2" type="ORF">NM686_012950</name>
</gene>
<accession>A0ABY7GDD5</accession>
<keyword evidence="1" id="KW-0472">Membrane</keyword>
<dbReference type="Pfam" id="PF16074">
    <property type="entry name" value="PilW"/>
    <property type="match status" value="1"/>
</dbReference>
<dbReference type="InterPro" id="IPR012902">
    <property type="entry name" value="N_methyl_site"/>
</dbReference>
<dbReference type="Proteomes" id="UP001162780">
    <property type="component" value="Chromosome"/>
</dbReference>
<evidence type="ECO:0000313" key="4">
    <source>
        <dbReference type="Proteomes" id="UP001162780"/>
    </source>
</evidence>
<organism evidence="2 4">
    <name type="scientific">Methylomonas rapida</name>
    <dbReference type="NCBI Taxonomy" id="2963939"/>
    <lineage>
        <taxon>Bacteria</taxon>
        <taxon>Pseudomonadati</taxon>
        <taxon>Pseudomonadota</taxon>
        <taxon>Gammaproteobacteria</taxon>
        <taxon>Methylococcales</taxon>
        <taxon>Methylococcaceae</taxon>
        <taxon>Methylomonas</taxon>
    </lineage>
</organism>
<dbReference type="InterPro" id="IPR032092">
    <property type="entry name" value="PilW"/>
</dbReference>
<evidence type="ECO:0000313" key="2">
    <source>
        <dbReference type="EMBL" id="WAR43295.1"/>
    </source>
</evidence>
<proteinExistence type="predicted"/>
<feature type="transmembrane region" description="Helical" evidence="1">
    <location>
        <begin position="19"/>
        <end position="38"/>
    </location>
</feature>
<dbReference type="EMBL" id="CP113517">
    <property type="protein sequence ID" value="WAR43295.1"/>
    <property type="molecule type" value="Genomic_DNA"/>
</dbReference>
<sequence length="349" mass="37463">MAGQSQSLHRQSGLTLVEIMIALLIGAFLLGGVLEIFINSRQTYRMQENLSRLQENGRFAMEFISRDLRMAGYLGCASLGSVTPAIDASPQSPNPNPAVNPFTNLNAIVGNNNISTSWNANACSGANQCVANTDAVTVQYADSCGGYLTGNMASDNANIQIPAANTCNINQYDTLLISDCNAADVFVATSASSGAGKQTIAHANNQNTSPKLSKVYGADAEIFVFRSYSYFIRTGASGRPALWRLDNAKAVVNGSNPVELLEDIEDFQILYGEDTDADGTANYYVPANSVVNIENVISARVSVLVASRDDNLASRPLAYTFNGTTTTPVDRRLRRIFTSTLAVRNRLNS</sequence>
<keyword evidence="4" id="KW-1185">Reference proteome</keyword>
<keyword evidence="1" id="KW-0812">Transmembrane</keyword>
<evidence type="ECO:0000313" key="3">
    <source>
        <dbReference type="EMBL" id="WAR46226.1"/>
    </source>
</evidence>
<dbReference type="PROSITE" id="PS00409">
    <property type="entry name" value="PROKAR_NTER_METHYL"/>
    <property type="match status" value="1"/>
</dbReference>
<reference evidence="2" key="1">
    <citation type="submission" date="2022-11" db="EMBL/GenBank/DDBJ databases">
        <title>Methylomonas rapida sp. nov., Carotenoid-Producing Obligate Methanotrophs with High Growth Characteristics and Biotechnological Potential.</title>
        <authorList>
            <person name="Tikhonova E.N."/>
            <person name="Suleimanov R.Z."/>
            <person name="Miroshnikov K."/>
            <person name="Oshkin I.Y."/>
            <person name="Belova S.E."/>
            <person name="Danilova O.V."/>
            <person name="Ashikhmin A."/>
            <person name="Konopkin A."/>
            <person name="But S.Y."/>
            <person name="Khmelenina V.N."/>
            <person name="Kuznetsov N."/>
            <person name="Pimenov N.V."/>
            <person name="Dedysh S.N."/>
        </authorList>
    </citation>
    <scope>NUCLEOTIDE SEQUENCE</scope>
    <source>
        <strain evidence="2">MP1</strain>
    </source>
</reference>
<dbReference type="Pfam" id="PF07963">
    <property type="entry name" value="N_methyl"/>
    <property type="match status" value="1"/>
</dbReference>
<evidence type="ECO:0000256" key="1">
    <source>
        <dbReference type="SAM" id="Phobius"/>
    </source>
</evidence>
<keyword evidence="1" id="KW-1133">Transmembrane helix</keyword>